<reference evidence="1 2" key="1">
    <citation type="journal article" date="2014" name="Proc. Natl. Acad. Sci. U.S.A.">
        <title>Functional type 2 photosynthetic reaction centers found in the rare bacterial phylum Gemmatimonadetes.</title>
        <authorList>
            <person name="Zeng Y."/>
            <person name="Feng F."/>
            <person name="Medova H."/>
            <person name="Dean J."/>
            <person name="Koblizek M."/>
        </authorList>
    </citation>
    <scope>NUCLEOTIDE SEQUENCE [LARGE SCALE GENOMIC DNA]</scope>
    <source>
        <strain evidence="1 2">AP64</strain>
    </source>
</reference>
<evidence type="ECO:0000313" key="2">
    <source>
        <dbReference type="Proteomes" id="UP000076404"/>
    </source>
</evidence>
<dbReference type="PANTHER" id="PTHR35566">
    <property type="entry name" value="BLR3599 PROTEIN"/>
    <property type="match status" value="1"/>
</dbReference>
<protein>
    <recommendedName>
        <fullName evidence="3">Type VI secretion protein</fullName>
    </recommendedName>
</protein>
<dbReference type="NCBIfam" id="TIGR03353">
    <property type="entry name" value="VI_chp_4"/>
    <property type="match status" value="1"/>
</dbReference>
<dbReference type="AlphaFoldDB" id="A0A143BPI7"/>
<dbReference type="OrthoDB" id="9775333at2"/>
<evidence type="ECO:0008006" key="3">
    <source>
        <dbReference type="Google" id="ProtNLM"/>
    </source>
</evidence>
<dbReference type="Proteomes" id="UP000076404">
    <property type="component" value="Chromosome"/>
</dbReference>
<name>A0A143BPI7_9BACT</name>
<keyword evidence="2" id="KW-1185">Reference proteome</keyword>
<dbReference type="STRING" id="1379270.GEMMAAP_19265"/>
<accession>A0A143BPI7</accession>
<dbReference type="eggNOG" id="COG3522">
    <property type="taxonomic scope" value="Bacteria"/>
</dbReference>
<dbReference type="RefSeq" id="WP_026848842.1">
    <property type="nucleotide sequence ID" value="NZ_CP011454.1"/>
</dbReference>
<dbReference type="EMBL" id="CP011454">
    <property type="protein sequence ID" value="AMW06344.1"/>
    <property type="molecule type" value="Genomic_DNA"/>
</dbReference>
<proteinExistence type="predicted"/>
<dbReference type="InterPro" id="IPR010263">
    <property type="entry name" value="T6SS_TssK"/>
</dbReference>
<organism evidence="1 2">
    <name type="scientific">Gemmatimonas phototrophica</name>
    <dbReference type="NCBI Taxonomy" id="1379270"/>
    <lineage>
        <taxon>Bacteria</taxon>
        <taxon>Pseudomonadati</taxon>
        <taxon>Gemmatimonadota</taxon>
        <taxon>Gemmatimonadia</taxon>
        <taxon>Gemmatimonadales</taxon>
        <taxon>Gemmatimonadaceae</taxon>
        <taxon>Gemmatimonas</taxon>
    </lineage>
</organism>
<reference evidence="1 2" key="2">
    <citation type="journal article" date="2016" name="Environ. Microbiol. Rep.">
        <title>Metagenomic evidence for the presence of phototrophic Gemmatimonadetes bacteria in diverse environments.</title>
        <authorList>
            <person name="Zeng Y."/>
            <person name="Baumbach J."/>
            <person name="Barbosa E.G."/>
            <person name="Azevedo V."/>
            <person name="Zhang C."/>
            <person name="Koblizek M."/>
        </authorList>
    </citation>
    <scope>NUCLEOTIDE SEQUENCE [LARGE SCALE GENOMIC DNA]</scope>
    <source>
        <strain evidence="1 2">AP64</strain>
    </source>
</reference>
<evidence type="ECO:0000313" key="1">
    <source>
        <dbReference type="EMBL" id="AMW06344.1"/>
    </source>
</evidence>
<sequence length="448" mass="48681">MRHLPPVLWTKGVLLTPQHLQAQDRHHEDALAFQVGAISFCPWGFSQLDVDTDALASGTLVVNAVSGRFSDGLLFDAPVSGPTPPPKPCATAFGPDQSTLVVSLAVPEYRVGARNVARVADAQLTRWHADEQLTRDETTGLTERPIQVAPPTLRLVLEGESLEGYTAMPLARVRRGAGGDLTLDRSFIPPLLDIAASDGLEAMARRLVERLSARSASLAGSRRQRNQDLADFSVADVGAFWLLYTVNTHLPTIRHLAEVRRGHPSALWEAMVALVGALSSFATSADARTLPSYDHLRLTDGFQELERRLYELLDGAVVDAAVSIPLKAVRPTLHATAVDQSTWLDAPQWFLAVSAPVRQQELIPKVLQGCKLGSADVVDTLIRQALPGLEMAHVTAPPPAVPVKLDFQYFAIRKSGAAWDAIARARNLAVYVPAELVEARFELVIVLR</sequence>
<dbReference type="PANTHER" id="PTHR35566:SF1">
    <property type="entry name" value="TYPE VI SECRETION SYSTEM BASEPLATE COMPONENT TSSK1"/>
    <property type="match status" value="1"/>
</dbReference>
<dbReference type="Pfam" id="PF05936">
    <property type="entry name" value="T6SS_VasE"/>
    <property type="match status" value="1"/>
</dbReference>
<gene>
    <name evidence="1" type="ORF">GEMMAAP_19265</name>
</gene>
<dbReference type="KEGG" id="gph:GEMMAAP_19265"/>